<evidence type="ECO:0000313" key="2">
    <source>
        <dbReference type="Proteomes" id="UP000271650"/>
    </source>
</evidence>
<sequence length="206" mass="22601">MVPNEEKEMAQQVESMQEPVAASTIDGVGSRLRLVRQIYGLTQRELARRAGVTNGAISLIEQNRVSPSISSLKKLLDGIPMSIADFFTLDLTPTQQVFFRAAELPEIAIGPEISLRLVGRKANGRAMQILREVYQPGADTGEAMLRHNGEEGGVVVRGRILLTVGHQEQELGPGDAYYFESQLPHRFRNAGDDICEIISANSPPSF</sequence>
<proteinExistence type="predicted"/>
<name>A0ACD5HSS2_9PROT</name>
<reference evidence="1 2" key="1">
    <citation type="journal article" date="2019" name="Int. J. Syst. Evol. Microbiol.">
        <title>Acidithiobacillus sulfuriphilus sp. nov.: an extremely acidophilic sulfur-oxidizing chemolithotroph isolated from a neutral pH environment.</title>
        <authorList>
            <person name="Falagan C."/>
            <person name="Moya-Beltran A."/>
            <person name="Castro M."/>
            <person name="Quatrini R."/>
            <person name="Johnson D.B."/>
        </authorList>
    </citation>
    <scope>NUCLEOTIDE SEQUENCE [LARGE SCALE GENOMIC DNA]</scope>
    <source>
        <strain evidence="1 2">CJ-2</strain>
    </source>
</reference>
<gene>
    <name evidence="1" type="ORF">EC580_004740</name>
</gene>
<dbReference type="EMBL" id="CP127527">
    <property type="protein sequence ID" value="XRI77985.1"/>
    <property type="molecule type" value="Genomic_DNA"/>
</dbReference>
<evidence type="ECO:0000313" key="1">
    <source>
        <dbReference type="EMBL" id="XRI77985.1"/>
    </source>
</evidence>
<dbReference type="Proteomes" id="UP000271650">
    <property type="component" value="Chromosome"/>
</dbReference>
<accession>A0ACD5HSS2</accession>
<keyword evidence="2" id="KW-1185">Reference proteome</keyword>
<organism evidence="1 2">
    <name type="scientific">Acidithiobacillus sulfuriphilus</name>
    <dbReference type="NCBI Taxonomy" id="1867749"/>
    <lineage>
        <taxon>Bacteria</taxon>
        <taxon>Pseudomonadati</taxon>
        <taxon>Pseudomonadota</taxon>
        <taxon>Acidithiobacillia</taxon>
        <taxon>Acidithiobacillales</taxon>
        <taxon>Acidithiobacillaceae</taxon>
        <taxon>Acidithiobacillus</taxon>
    </lineage>
</organism>
<protein>
    <submittedName>
        <fullName evidence="1">Cupin domain-containing protein</fullName>
    </submittedName>
</protein>